<sequence length="4108" mass="467503">MTGIPLARKKIAELELSLLHLQQNIDIPFVSLVAHPIIRQAVEYAKIEHKRATINNLPDTDVLDDLATINAIQATTVIWRQQIKQLTEKDRDPHSGSATQEISFWINLDHVLTDVETQLKSEPIMLTFEVLAASKRLGVNGAMIIQDTGFKDAREKVKSYNLLMRDFPLDELLSAPSLEKAANAVDQIFDHINRRLRTVPYPIARVLPLAEAITKDIEYQVMNHLKGQKMMQLPYIKFEDLIAEANMVFSAYDNKVKDFITTSRDVLRKRSEKFLVIKVHAAHTKLQERLVYLHKFRGAHEQLSKTIKDILSTQSLVLNSDTTFAEQIAKVDATKHIAEAYHLLNEVDVLDVSDQGTQLWSEAEKSYDERISGVETTIISLLKDRLDSAGSANSMFLIFSTFNSLFIRPKIRGAIQDYQTQLIDGVKADIGELQEKFKSNYSGSDTYCMSTLRDLPPVSGHITWIRQIARQLDQFMDKVATVLGKDWHLYAEGQRLYTESLNFRKRLEIRPLYDQWLTEAREHESAIRGPILSVILNRADGNKLQLKVNFDDRTINLFKEVRNLSHLGFNVPHQINTIAKVAKQVYPHAISIIDSTEAMSRIQADMQNLTDLNPLIVGSHNEAQAYLEHISKLKWEVFKEESGGARKAVQTVAGWSDVITVWQNKVETLSTLQSQLVEALHGLEHCQYAAQSFKKHLSTLQALVNQLDSESYSNLPNWVSDLDQRVSDLLVARLVLAIAGWTGTFGENENEETGSDTLELNKSEPVALRLVLKNQTIHLEPPMEFALTLWNHELAQLLEVVTALPRLTPAHQHATKALRQVHDYSDLTSGAAVSLQIAQNVMNTSTRQVQAYIDKWLSFQSLWDLQPQELWSYLGDDLAKWLQVMSELRKSRTTFDVNSTTQDFPRVIISFDQIQSRVNSKYDSWQRDIVARFATVLTQQMRDFYATISRARNELESRSLENSTTTSAVAFIISVQDCKRDMDTWQTSMNHFRQGQANLSRQRHAFPDNWLPLERVEGEFVALTDILQRKDKLVSEQMETLRNDIMADDKLFRIEFATSLSSWSEERPVRGDMNSQSALKILRKYQNIFSRYEEKVGTISKAKDALVLAFEPFPELQIVLEEVHDLSSVWTAISKILATLSEIRETPWSSVVPRRLRLSLEALSNNVKDMPAKMRQYAAFDYVQDLLQSLLKANLLLAELKTEAIRDRHWFSLYKMVRPDLRLHVSTMTVGNVWDIDLIANEKYIRQIVLDAQSQFASEEFLRVVKAEWLDQRLELVPYKNKCRLIRGWDELFSKTTDNLNSLAAMKHSPHFKIFEDEALSLQDRLTRVHLLFDIWIDVQRQWVYLEGIFTENIDIKQLLPVETSRFAGINTEFLGLMKRVYKSSLVFDVINISGIQKSVERLKDMLEKIQRALGEYLEQERAHFPRFYFLGDEDLLDIIGSGSDIINIQKHLGKMFAGISSLILEDKEQSMLLGVASKEHEHVLLTQSISLAQFSRVKDLLRELESQVKLTLSQALSQAITVYQQLFGQEQDELEIASEILSLVQGFPVQILVLASQCVWTSLSEEALDDATHGKLGVLANHLDRVLQHITVLLLKQLGSLIRVGLEALIGELTHQRAVIKKLIDSNARSRHDFTWKYYMRFYHDKSPLNPLHNVTVKTADADIVYGYEYIGVGDRLIQTPLTDRTYMTLTQALKQKLGGSPFGPAGTGKTETVKALGSQLGRFVLVFCCDDSFDYQAMGRILLGLCQVGAWGCFDEFNRLEERMLSAISQQIQTIQAGLRSADSIKEIELVGRRLALNTDTGIFITMNPGYAGRANLPDNLKKLFRSVAMSRPDKELIAQVTFSLQGYTHAQALAEHATSVFEMCQRRMSKQIHYDFGLRALKSVLASCGRLKRHRLSDQPQTLSMGYSLEAQIVLQGMRETIMPKLVGDDPNILVSILSEIFPGMKSDHDDLHELHQTVVRMAESSGLVAHEGYITKVIQLSQIMEMHHGIMLVGTTGTGKTMTCNLLADALQDIGHTEIVQYRIDAKIMTKEALYGSLDVTTREWTDGLLTSIMRKIVENLRGESARQHWIIFDGDVDPDWVENMNSVLDDNRLLTLPNGERIVLPANARILFEVDGLQHATPATISRCGMVYFNDGHMTFESRSSLFLHALRIKGSLSIEDDTTGTDDLPNDNVHQVVADALEAHFSPLGFVFKALHAAKDLDHIMHYSETRALDSLFSFCRMIGREILQYNNQHPEFELSNDQARTYIWARLVLCTIWAFAGDVSISERRRFADLVQGMALINTQAFPGKCLIDLTVSLPDTKWSLWSDNVPSVDIDPSVITTMDIIIPTTDTMRHEAMVYSWLADRRPVILCGPPGSGKTMTLFNALNKLPNVITAALNFSSGTTPELVLKTLEQHCEYKKTLAGIVMSPTLPHQHLVLFCDEINLPALDKYSTQLVVAFLRQIIEKRGFWRTSDKVWITMERVQVIAACNPPTDVGRTPLPKRFLRHASVVLVDYPARESLEQIYGAFVKAALKFLPALRGYAGVLTNAMLDLYLHSQERFTIEQQPHYIYSPRELSRWVRGIVEAIRPLEVLSIEGLVRVWAHEAKRLFGDRLVTNAEHLWSDAMIQEAAYKHFPNIEEHALKEPILYSDWLTKHYAPVERDDLRQYIRSRLRTFCEEELDTRLVPYDDVIEHVLQIDRVLKQPQGHLIIIGVSGSGKTTLCRFVAWMNGITTFQLRIHRRYSAMDFDDDLRTILRRCGTKGEKICLILDESNVLDSGFLERMNTLLANAEIPGLFEGDELTALMTNCREAAQADGLLMDNHDELYRWFTKQVVRNLHVVFTMNPPDNLSSKAATSPALFNRCVLNWFGTWSTYAMFQIAHELLTRLDLDCHDYVQPSSLELVDARVVWHGHRTAVINAMISFHQYALAVNETLENRGRQSIYLTPRHFLEMIHHFISLCDSKRNDLEEQQRHMNIGSAKLQSTVKQVDELQLNLTMKREQLTIKDRQANAKLQNMVANQQEAEKRKVASLEIQEAIAIQEHEILERRNIVVADLAQAEPAVLEAQQSVSNIKKQQLTEVRSMGNPPEAVKLAMESVCTLLGHQVEGWRSVQSIIRREDFISSIVRFDNETQMTPLLRKVMQRDYMTKPMFQYESVNRASKACGPLVQWVVAQVSYSEILDQVGPLREEVASLEAEAILNKKKANAMMDMIRELEDSIAQYKVEYAELIAETQAIKAEMSQVEQKVQRSIRLLDSLKSERNRWSEGSHQFTSQLQNLVGNVLLSAAFLTYACTFDLTSRHELYSRWTRCLNDSNIKFDSEQSPAHYLSSADERVQWEEYGLSADNLSVENAVALRDYDRYPLIVDPTGRAVSFLLKQYESTNPIVTSFLDVAFVKHLESALRFGNTIIIQDAEHLDPILNRVLTREYHKTGGRILVDLGKVEVDVSPNFRLYMATRDARVRFSPDVCSRVSIVNFTVTKATLADRSLNSILKSEKPEVQEKRVMLVKVKGEFQSRLRKLEKHLLQALNASEGNILDNLTVIDTLENLKKESTEISARVIETEGVMNELSVVTNEFESIGQACSMIFTVLESLNGLHHFYRFSLEFFESLLDMVLLDARQNCREMETSALVQYISHKLLQVVFENVSHSLRHVDHTIFGLLLVTYATSTFEGSMIWNTILDTRVPGNITESWSSEDLTVYSDKIARHPDIARLPDMPELLEQAKSRRVGISAFEENLRTSTNELDFKSLLLTKLYRHDRMVPVLEQLVLARFSLRVSDYDLKSLVLEQVRANTPIMLCSAAGFDASYKVDALFSEVGVKNMSVAMGSSESIRLAEKAIEKAAQDGAWVLLKNVHLDPAWLITLEKLVQGLRAHKDFRLFLTLETTPHVPSNLIRLSRVLMYEAPPGLRANMLDSGQSLPVESSPIEVSRLFFLLMWLHAVIQERLRYPNIGWTKIYEFNDADFACARLVHLQNFRLLLTSGRSIIEAHVTTVAAGRINIAPEKIPWQAIRTLLKESVYGGRIDVEADQLILDNLVDKIFTPQAFNTDYLLVDKDDQQIPVPDATHLSQFLTWIQDLPEREPPAWLGLANDAQALMLSNQSTRVLTAIKTLGQRVEETSDA</sequence>
<dbReference type="GO" id="GO:0005524">
    <property type="term" value="F:ATP binding"/>
    <property type="evidence" value="ECO:0007669"/>
    <property type="project" value="UniProtKB-KW"/>
</dbReference>
<evidence type="ECO:0000256" key="4">
    <source>
        <dbReference type="ARBA" id="ARBA00022197"/>
    </source>
</evidence>
<dbReference type="FunFam" id="3.40.50.300:FF:002357">
    <property type="entry name" value="Glutathione S-transferase class-mu 26 kDa isozyme"/>
    <property type="match status" value="1"/>
</dbReference>
<evidence type="ECO:0000256" key="10">
    <source>
        <dbReference type="ARBA" id="ARBA00023017"/>
    </source>
</evidence>
<dbReference type="PANTHER" id="PTHR46532">
    <property type="entry name" value="MALE FERTILITY FACTOR KL5"/>
    <property type="match status" value="1"/>
</dbReference>
<dbReference type="InterPro" id="IPR013594">
    <property type="entry name" value="Dynein_heavy_tail"/>
</dbReference>
<dbReference type="Proteomes" id="UP000013776">
    <property type="component" value="Unassembled WGS sequence"/>
</dbReference>
<dbReference type="InterPro" id="IPR035699">
    <property type="entry name" value="AAA_6"/>
</dbReference>
<keyword evidence="11 15" id="KW-0175">Coiled coil</keyword>
<evidence type="ECO:0000256" key="12">
    <source>
        <dbReference type="ARBA" id="ARBA00023175"/>
    </source>
</evidence>
<evidence type="ECO:0000256" key="14">
    <source>
        <dbReference type="ARBA" id="ARBA00033439"/>
    </source>
</evidence>
<evidence type="ECO:0000256" key="1">
    <source>
        <dbReference type="ARBA" id="ARBA00004245"/>
    </source>
</evidence>
<dbReference type="FunFam" id="1.10.8.720:FF:000003">
    <property type="entry name" value="Cytoplasmic dynein heavy chain 2"/>
    <property type="match status" value="1"/>
</dbReference>
<keyword evidence="18" id="KW-1185">Reference proteome</keyword>
<dbReference type="Gene3D" id="1.10.8.1220">
    <property type="match status" value="1"/>
</dbReference>
<feature type="domain" description="AAA+ ATPase" evidence="16">
    <location>
        <begin position="1700"/>
        <end position="1836"/>
    </location>
</feature>
<name>R4XE17_TAPDE</name>
<dbReference type="STRING" id="1097556.R4XE17"/>
<dbReference type="Pfam" id="PF18198">
    <property type="entry name" value="AAA_lid_11"/>
    <property type="match status" value="1"/>
</dbReference>
<dbReference type="FunFam" id="1.10.287.2620:FF:000001">
    <property type="entry name" value="Cytoplasmic dynein heavy chain 1"/>
    <property type="match status" value="1"/>
</dbReference>
<dbReference type="SMART" id="SM00382">
    <property type="entry name" value="AAA"/>
    <property type="match status" value="4"/>
</dbReference>
<dbReference type="Gene3D" id="1.10.287.2620">
    <property type="match status" value="1"/>
</dbReference>
<keyword evidence="9" id="KW-0067">ATP-binding</keyword>
<dbReference type="Pfam" id="PF03028">
    <property type="entry name" value="Dynein_heavy"/>
    <property type="match status" value="1"/>
</dbReference>
<dbReference type="CDD" id="cd00009">
    <property type="entry name" value="AAA"/>
    <property type="match status" value="2"/>
</dbReference>
<dbReference type="InterPro" id="IPR027417">
    <property type="entry name" value="P-loop_NTPase"/>
</dbReference>
<dbReference type="Pfam" id="PF08393">
    <property type="entry name" value="DHC_N2"/>
    <property type="match status" value="1"/>
</dbReference>
<feature type="coiled-coil region" evidence="15">
    <location>
        <begin position="1393"/>
        <end position="1423"/>
    </location>
</feature>
<evidence type="ECO:0000256" key="13">
    <source>
        <dbReference type="ARBA" id="ARBA00023212"/>
    </source>
</evidence>
<dbReference type="Pfam" id="PF08385">
    <property type="entry name" value="DHC_N1"/>
    <property type="match status" value="1"/>
</dbReference>
<dbReference type="InterPro" id="IPR043157">
    <property type="entry name" value="Dynein_AAA1S"/>
</dbReference>
<dbReference type="GO" id="GO:0008569">
    <property type="term" value="F:minus-end-directed microtubule motor activity"/>
    <property type="evidence" value="ECO:0007669"/>
    <property type="project" value="InterPro"/>
</dbReference>
<dbReference type="Gene3D" id="1.20.920.20">
    <property type="match status" value="1"/>
</dbReference>
<dbReference type="Pfam" id="PF12777">
    <property type="entry name" value="MT"/>
    <property type="match status" value="1"/>
</dbReference>
<dbReference type="Gene3D" id="1.20.58.1120">
    <property type="match status" value="1"/>
</dbReference>
<dbReference type="InterPro" id="IPR004273">
    <property type="entry name" value="Dynein_heavy_D6_P-loop"/>
</dbReference>
<dbReference type="Pfam" id="PF17852">
    <property type="entry name" value="Dynein_AAA_lid"/>
    <property type="match status" value="1"/>
</dbReference>
<dbReference type="InterPro" id="IPR024743">
    <property type="entry name" value="Dynein_HC_stalk"/>
</dbReference>
<keyword evidence="8" id="KW-0547">Nucleotide-binding</keyword>
<dbReference type="GO" id="GO:0030286">
    <property type="term" value="C:dynein complex"/>
    <property type="evidence" value="ECO:0007669"/>
    <property type="project" value="UniProtKB-KW"/>
</dbReference>
<dbReference type="Gene3D" id="1.10.472.130">
    <property type="match status" value="1"/>
</dbReference>
<dbReference type="Pfam" id="PF12775">
    <property type="entry name" value="AAA_7"/>
    <property type="match status" value="1"/>
</dbReference>
<evidence type="ECO:0000256" key="7">
    <source>
        <dbReference type="ARBA" id="ARBA00022737"/>
    </source>
</evidence>
<dbReference type="InterPro" id="IPR042228">
    <property type="entry name" value="Dynein_linker_3"/>
</dbReference>
<dbReference type="FunFam" id="3.40.50.300:FF:000373">
    <property type="entry name" value="Cytoplasmic dynein heavy chain 2"/>
    <property type="match status" value="1"/>
</dbReference>
<feature type="coiled-coil region" evidence="15">
    <location>
        <begin position="3193"/>
        <end position="3248"/>
    </location>
</feature>
<dbReference type="InterPro" id="IPR026983">
    <property type="entry name" value="DHC"/>
</dbReference>
<protein>
    <recommendedName>
        <fullName evidence="4">Dynein heavy chain, cytoplasmic</fullName>
    </recommendedName>
    <alternativeName>
        <fullName evidence="14">Dynein heavy chain, cytosolic</fullName>
    </alternativeName>
</protein>
<reference evidence="17 18" key="1">
    <citation type="journal article" date="2013" name="MBio">
        <title>Genome sequencing of the plant pathogen Taphrina deformans, the causal agent of peach leaf curl.</title>
        <authorList>
            <person name="Cisse O.H."/>
            <person name="Almeida J.M.G.C.F."/>
            <person name="Fonseca A."/>
            <person name="Kumar A.A."/>
            <person name="Salojaervi J."/>
            <person name="Overmyer K."/>
            <person name="Hauser P.M."/>
            <person name="Pagni M."/>
        </authorList>
    </citation>
    <scope>NUCLEOTIDE SEQUENCE [LARGE SCALE GENOMIC DNA]</scope>
    <source>
        <strain evidence="18">PYCC 5710 / ATCC 11124 / CBS 356.35 / IMI 108563 / JCM 9778 / NBRC 8474</strain>
    </source>
</reference>
<evidence type="ECO:0000256" key="5">
    <source>
        <dbReference type="ARBA" id="ARBA00022490"/>
    </source>
</evidence>
<evidence type="ECO:0000256" key="11">
    <source>
        <dbReference type="ARBA" id="ARBA00023054"/>
    </source>
</evidence>
<dbReference type="InterPro" id="IPR035706">
    <property type="entry name" value="AAA_9"/>
</dbReference>
<dbReference type="Gene3D" id="3.40.50.300">
    <property type="entry name" value="P-loop containing nucleotide triphosphate hydrolases"/>
    <property type="match status" value="5"/>
</dbReference>
<dbReference type="EMBL" id="CAHR02000095">
    <property type="protein sequence ID" value="CCG82670.1"/>
    <property type="molecule type" value="Genomic_DNA"/>
</dbReference>
<dbReference type="InterPro" id="IPR042222">
    <property type="entry name" value="Dynein_2_N"/>
</dbReference>
<dbReference type="Gene3D" id="1.20.920.30">
    <property type="match status" value="1"/>
</dbReference>
<dbReference type="Pfam" id="PF12781">
    <property type="entry name" value="AAA_9"/>
    <property type="match status" value="1"/>
</dbReference>
<organism evidence="17 18">
    <name type="scientific">Taphrina deformans (strain PYCC 5710 / ATCC 11124 / CBS 356.35 / IMI 108563 / JCM 9778 / NBRC 8474)</name>
    <name type="common">Peach leaf curl fungus</name>
    <name type="synonym">Lalaria deformans</name>
    <dbReference type="NCBI Taxonomy" id="1097556"/>
    <lineage>
        <taxon>Eukaryota</taxon>
        <taxon>Fungi</taxon>
        <taxon>Dikarya</taxon>
        <taxon>Ascomycota</taxon>
        <taxon>Taphrinomycotina</taxon>
        <taxon>Taphrinomycetes</taxon>
        <taxon>Taphrinales</taxon>
        <taxon>Taphrinaceae</taxon>
        <taxon>Taphrina</taxon>
    </lineage>
</organism>
<dbReference type="FunFam" id="3.40.50.300:FF:000122">
    <property type="entry name" value="Cytoplasmic dynein 1 heavy chain"/>
    <property type="match status" value="1"/>
</dbReference>
<comment type="subunit">
    <text evidence="3">Consists of at least two heavy chains and a number of intermediate and light chains.</text>
</comment>
<evidence type="ECO:0000256" key="9">
    <source>
        <dbReference type="ARBA" id="ARBA00022840"/>
    </source>
</evidence>
<dbReference type="GO" id="GO:0051959">
    <property type="term" value="F:dynein light intermediate chain binding"/>
    <property type="evidence" value="ECO:0007669"/>
    <property type="project" value="InterPro"/>
</dbReference>
<dbReference type="Gene3D" id="1.20.140.100">
    <property type="entry name" value="Dynein heavy chain, N-terminal domain 2"/>
    <property type="match status" value="1"/>
</dbReference>
<evidence type="ECO:0000256" key="2">
    <source>
        <dbReference type="ARBA" id="ARBA00008887"/>
    </source>
</evidence>
<dbReference type="InterPro" id="IPR042219">
    <property type="entry name" value="AAA_lid_11_sf"/>
</dbReference>
<keyword evidence="5" id="KW-0963">Cytoplasm</keyword>
<keyword evidence="7" id="KW-0677">Repeat</keyword>
<dbReference type="FunFam" id="3.40.50.300:FF:000071">
    <property type="entry name" value="Cytoplasmic dynein heavy chain 1"/>
    <property type="match status" value="1"/>
</dbReference>
<feature type="domain" description="AAA+ ATPase" evidence="16">
    <location>
        <begin position="1990"/>
        <end position="2129"/>
    </location>
</feature>
<dbReference type="InterPro" id="IPR024317">
    <property type="entry name" value="Dynein_heavy_chain_D4_dom"/>
</dbReference>
<dbReference type="Pfam" id="PF12774">
    <property type="entry name" value="AAA_6"/>
    <property type="match status" value="1"/>
</dbReference>
<dbReference type="Gene3D" id="3.20.180.20">
    <property type="entry name" value="Dynein heavy chain, N-terminal domain 2"/>
    <property type="match status" value="1"/>
</dbReference>
<feature type="domain" description="AAA+ ATPase" evidence="16">
    <location>
        <begin position="2352"/>
        <end position="2506"/>
    </location>
</feature>
<gene>
    <name evidence="17" type="ORF">TAPDE_002769</name>
</gene>
<evidence type="ECO:0000256" key="3">
    <source>
        <dbReference type="ARBA" id="ARBA00011655"/>
    </source>
</evidence>
<dbReference type="InterPro" id="IPR041658">
    <property type="entry name" value="AAA_lid_11"/>
</dbReference>
<dbReference type="InterPro" id="IPR013602">
    <property type="entry name" value="Dynein_heavy_linker"/>
</dbReference>
<comment type="subcellular location">
    <subcellularLocation>
        <location evidence="1">Cytoplasm</location>
        <location evidence="1">Cytoskeleton</location>
    </subcellularLocation>
</comment>
<evidence type="ECO:0000313" key="18">
    <source>
        <dbReference type="Proteomes" id="UP000013776"/>
    </source>
</evidence>
<dbReference type="Pfam" id="PF12780">
    <property type="entry name" value="AAA_8"/>
    <property type="match status" value="1"/>
</dbReference>
<accession>R4XE17</accession>
<evidence type="ECO:0000313" key="17">
    <source>
        <dbReference type="EMBL" id="CCG82670.1"/>
    </source>
</evidence>
<dbReference type="InterPro" id="IPR054354">
    <property type="entry name" value="DYNC2H1-like_lid"/>
</dbReference>
<dbReference type="PANTHER" id="PTHR46532:SF4">
    <property type="entry name" value="AAA+ ATPASE DOMAIN-CONTAINING PROTEIN"/>
    <property type="match status" value="1"/>
</dbReference>
<comment type="similarity">
    <text evidence="2">Belongs to the dynein heavy chain family.</text>
</comment>
<dbReference type="Pfam" id="PF22597">
    <property type="entry name" value="DYN_lid"/>
    <property type="match status" value="1"/>
</dbReference>
<keyword evidence="13" id="KW-0206">Cytoskeleton</keyword>
<evidence type="ECO:0000256" key="6">
    <source>
        <dbReference type="ARBA" id="ARBA00022701"/>
    </source>
</evidence>
<dbReference type="Gene3D" id="6.10.140.1060">
    <property type="match status" value="1"/>
</dbReference>
<evidence type="ECO:0000256" key="15">
    <source>
        <dbReference type="SAM" id="Coils"/>
    </source>
</evidence>
<keyword evidence="6" id="KW-0493">Microtubule</keyword>
<dbReference type="InterPro" id="IPR003593">
    <property type="entry name" value="AAA+_ATPase"/>
</dbReference>
<keyword evidence="10" id="KW-0243">Dynein</keyword>
<evidence type="ECO:0000256" key="8">
    <source>
        <dbReference type="ARBA" id="ARBA00022741"/>
    </source>
</evidence>
<dbReference type="Gene3D" id="1.10.8.710">
    <property type="match status" value="1"/>
</dbReference>
<dbReference type="InterPro" id="IPR041466">
    <property type="entry name" value="Dynein_AAA5_ext"/>
</dbReference>
<dbReference type="GO" id="GO:0045505">
    <property type="term" value="F:dynein intermediate chain binding"/>
    <property type="evidence" value="ECO:0007669"/>
    <property type="project" value="InterPro"/>
</dbReference>
<feature type="domain" description="AAA+ ATPase" evidence="16">
    <location>
        <begin position="2693"/>
        <end position="2858"/>
    </location>
</feature>
<dbReference type="Gene3D" id="1.10.8.720">
    <property type="entry name" value="Region D6 of dynein motor"/>
    <property type="match status" value="1"/>
</dbReference>
<dbReference type="FunFam" id="3.20.180.20:FF:000002">
    <property type="entry name" value="Cytoplasmic dynein heavy chain 1"/>
    <property type="match status" value="1"/>
</dbReference>
<dbReference type="VEuPathDB" id="FungiDB:TAPDE_002769"/>
<evidence type="ECO:0000259" key="16">
    <source>
        <dbReference type="SMART" id="SM00382"/>
    </source>
</evidence>
<dbReference type="OrthoDB" id="447173at2759"/>
<dbReference type="SUPFAM" id="SSF52540">
    <property type="entry name" value="P-loop containing nucleoside triphosphate hydrolases"/>
    <property type="match status" value="4"/>
</dbReference>
<dbReference type="GO" id="GO:0005874">
    <property type="term" value="C:microtubule"/>
    <property type="evidence" value="ECO:0007669"/>
    <property type="project" value="UniProtKB-KW"/>
</dbReference>
<dbReference type="FunFam" id="1.20.920.20:FF:000002">
    <property type="entry name" value="Cytoplasmic dynein 1 heavy chain"/>
    <property type="match status" value="1"/>
</dbReference>
<dbReference type="FunFam" id="1.20.140.100:FF:000002">
    <property type="entry name" value="Cytoplasmic dynein heavy chain 1"/>
    <property type="match status" value="1"/>
</dbReference>
<dbReference type="eggNOG" id="KOG3595">
    <property type="taxonomic scope" value="Eukaryota"/>
</dbReference>
<proteinExistence type="inferred from homology"/>
<dbReference type="GO" id="GO:0007097">
    <property type="term" value="P:nuclear migration"/>
    <property type="evidence" value="ECO:0007669"/>
    <property type="project" value="UniProtKB-ARBA"/>
</dbReference>
<keyword evidence="12" id="KW-0505">Motor protein</keyword>
<comment type="caution">
    <text evidence="17">The sequence shown here is derived from an EMBL/GenBank/DDBJ whole genome shotgun (WGS) entry which is preliminary data.</text>
</comment>
<dbReference type="GO" id="GO:0072384">
    <property type="term" value="P:organelle transport along microtubule"/>
    <property type="evidence" value="ECO:0007669"/>
    <property type="project" value="UniProtKB-ARBA"/>
</dbReference>